<evidence type="ECO:0000256" key="4">
    <source>
        <dbReference type="ARBA" id="ARBA00022525"/>
    </source>
</evidence>
<keyword evidence="4" id="KW-0964">Secreted</keyword>
<evidence type="ECO:0000256" key="9">
    <source>
        <dbReference type="PROSITE-ProRule" id="PRU01356"/>
    </source>
</evidence>
<gene>
    <name evidence="12" type="ORF">QBC37DRAFT_449599</name>
</gene>
<dbReference type="AlphaFoldDB" id="A0AAN6YDR2"/>
<dbReference type="GO" id="GO:0005576">
    <property type="term" value="C:extracellular region"/>
    <property type="evidence" value="ECO:0007669"/>
    <property type="project" value="UniProtKB-SubCell"/>
</dbReference>
<comment type="subcellular location">
    <subcellularLocation>
        <location evidence="1">Membrane</location>
        <topology evidence="1">Lipid-anchor</topology>
        <topology evidence="1">GPI-anchor</topology>
    </subcellularLocation>
    <subcellularLocation>
        <location evidence="2">Secreted</location>
    </subcellularLocation>
</comment>
<keyword evidence="7 9" id="KW-1015">Disulfide bond</keyword>
<feature type="disulfide bond" evidence="9">
    <location>
        <begin position="46"/>
        <end position="53"/>
    </location>
</feature>
<keyword evidence="5" id="KW-0336">GPI-anchor</keyword>
<keyword evidence="5" id="KW-0472">Membrane</keyword>
<keyword evidence="13" id="KW-1185">Reference proteome</keyword>
<keyword evidence="9" id="KW-0408">Iron</keyword>
<evidence type="ECO:0000256" key="10">
    <source>
        <dbReference type="SAM" id="SignalP"/>
    </source>
</evidence>
<comment type="caution">
    <text evidence="9">Lacks conserved residue(s) required for the propagation of feature annotation.</text>
</comment>
<dbReference type="InterPro" id="IPR008427">
    <property type="entry name" value="Extracellular_membr_CFEM_dom"/>
</dbReference>
<reference evidence="12" key="1">
    <citation type="journal article" date="2023" name="Mol. Phylogenet. Evol.">
        <title>Genome-scale phylogeny and comparative genomics of the fungal order Sordariales.</title>
        <authorList>
            <person name="Hensen N."/>
            <person name="Bonometti L."/>
            <person name="Westerberg I."/>
            <person name="Brannstrom I.O."/>
            <person name="Guillou S."/>
            <person name="Cros-Aarteil S."/>
            <person name="Calhoun S."/>
            <person name="Haridas S."/>
            <person name="Kuo A."/>
            <person name="Mondo S."/>
            <person name="Pangilinan J."/>
            <person name="Riley R."/>
            <person name="LaButti K."/>
            <person name="Andreopoulos B."/>
            <person name="Lipzen A."/>
            <person name="Chen C."/>
            <person name="Yan M."/>
            <person name="Daum C."/>
            <person name="Ng V."/>
            <person name="Clum A."/>
            <person name="Steindorff A."/>
            <person name="Ohm R.A."/>
            <person name="Martin F."/>
            <person name="Silar P."/>
            <person name="Natvig D.O."/>
            <person name="Lalanne C."/>
            <person name="Gautier V."/>
            <person name="Ament-Velasquez S.L."/>
            <person name="Kruys A."/>
            <person name="Hutchinson M.I."/>
            <person name="Powell A.J."/>
            <person name="Barry K."/>
            <person name="Miller A.N."/>
            <person name="Grigoriev I.V."/>
            <person name="Debuchy R."/>
            <person name="Gladieux P."/>
            <person name="Hiltunen Thoren M."/>
            <person name="Johannesson H."/>
        </authorList>
    </citation>
    <scope>NUCLEOTIDE SEQUENCE</scope>
    <source>
        <strain evidence="12">PSN293</strain>
    </source>
</reference>
<name>A0AAN6YDR2_9PEZI</name>
<dbReference type="GO" id="GO:0098552">
    <property type="term" value="C:side of membrane"/>
    <property type="evidence" value="ECO:0007669"/>
    <property type="project" value="UniProtKB-KW"/>
</dbReference>
<dbReference type="GO" id="GO:0046872">
    <property type="term" value="F:metal ion binding"/>
    <property type="evidence" value="ECO:0007669"/>
    <property type="project" value="UniProtKB-UniRule"/>
</dbReference>
<evidence type="ECO:0000259" key="11">
    <source>
        <dbReference type="PROSITE" id="PS52012"/>
    </source>
</evidence>
<organism evidence="12 13">
    <name type="scientific">Rhypophila decipiens</name>
    <dbReference type="NCBI Taxonomy" id="261697"/>
    <lineage>
        <taxon>Eukaryota</taxon>
        <taxon>Fungi</taxon>
        <taxon>Dikarya</taxon>
        <taxon>Ascomycota</taxon>
        <taxon>Pezizomycotina</taxon>
        <taxon>Sordariomycetes</taxon>
        <taxon>Sordariomycetidae</taxon>
        <taxon>Sordariales</taxon>
        <taxon>Naviculisporaceae</taxon>
        <taxon>Rhypophila</taxon>
    </lineage>
</organism>
<evidence type="ECO:0000256" key="3">
    <source>
        <dbReference type="ARBA" id="ARBA00010031"/>
    </source>
</evidence>
<evidence type="ECO:0000313" key="12">
    <source>
        <dbReference type="EMBL" id="KAK4217459.1"/>
    </source>
</evidence>
<evidence type="ECO:0000313" key="13">
    <source>
        <dbReference type="Proteomes" id="UP001301769"/>
    </source>
</evidence>
<dbReference type="EMBL" id="MU858059">
    <property type="protein sequence ID" value="KAK4217459.1"/>
    <property type="molecule type" value="Genomic_DNA"/>
</dbReference>
<feature type="binding site" description="axial binding residue" evidence="9">
    <location>
        <position position="50"/>
    </location>
    <ligand>
        <name>heme</name>
        <dbReference type="ChEBI" id="CHEBI:30413"/>
    </ligand>
    <ligandPart>
        <name>Fe</name>
        <dbReference type="ChEBI" id="CHEBI:18248"/>
    </ligandPart>
</feature>
<keyword evidence="6 10" id="KW-0732">Signal</keyword>
<keyword evidence="9" id="KW-0479">Metal-binding</keyword>
<evidence type="ECO:0000256" key="7">
    <source>
        <dbReference type="ARBA" id="ARBA00023157"/>
    </source>
</evidence>
<evidence type="ECO:0000256" key="2">
    <source>
        <dbReference type="ARBA" id="ARBA00004613"/>
    </source>
</evidence>
<feature type="domain" description="CFEM" evidence="11">
    <location>
        <begin position="4"/>
        <end position="117"/>
    </location>
</feature>
<evidence type="ECO:0000256" key="5">
    <source>
        <dbReference type="ARBA" id="ARBA00022622"/>
    </source>
</evidence>
<keyword evidence="8" id="KW-0449">Lipoprotein</keyword>
<evidence type="ECO:0000256" key="8">
    <source>
        <dbReference type="ARBA" id="ARBA00023288"/>
    </source>
</evidence>
<accession>A0AAN6YDR2</accession>
<comment type="similarity">
    <text evidence="3">Belongs to the RBT5 family.</text>
</comment>
<reference evidence="12" key="2">
    <citation type="submission" date="2023-05" db="EMBL/GenBank/DDBJ databases">
        <authorList>
            <consortium name="Lawrence Berkeley National Laboratory"/>
            <person name="Steindorff A."/>
            <person name="Hensen N."/>
            <person name="Bonometti L."/>
            <person name="Westerberg I."/>
            <person name="Brannstrom I.O."/>
            <person name="Guillou S."/>
            <person name="Cros-Aarteil S."/>
            <person name="Calhoun S."/>
            <person name="Haridas S."/>
            <person name="Kuo A."/>
            <person name="Mondo S."/>
            <person name="Pangilinan J."/>
            <person name="Riley R."/>
            <person name="Labutti K."/>
            <person name="Andreopoulos B."/>
            <person name="Lipzen A."/>
            <person name="Chen C."/>
            <person name="Yanf M."/>
            <person name="Daum C."/>
            <person name="Ng V."/>
            <person name="Clum A."/>
            <person name="Ohm R."/>
            <person name="Martin F."/>
            <person name="Silar P."/>
            <person name="Natvig D."/>
            <person name="Lalanne C."/>
            <person name="Gautier V."/>
            <person name="Ament-Velasquez S.L."/>
            <person name="Kruys A."/>
            <person name="Hutchinson M.I."/>
            <person name="Powell A.J."/>
            <person name="Barry K."/>
            <person name="Miller A.N."/>
            <person name="Grigoriev I.V."/>
            <person name="Debuchy R."/>
            <person name="Gladieux P."/>
            <person name="Thoren M.H."/>
            <person name="Johannesson H."/>
        </authorList>
    </citation>
    <scope>NUCLEOTIDE SEQUENCE</scope>
    <source>
        <strain evidence="12">PSN293</strain>
    </source>
</reference>
<dbReference type="Pfam" id="PF05730">
    <property type="entry name" value="CFEM"/>
    <property type="match status" value="1"/>
</dbReference>
<sequence>MKFTHMMMAALAGTSLALPDFDCPATTGLPECGVACLIGAALDIGCEFTDVACQCSSTSQLEEIAASCVLQACTDMGAIEQLTSAAQAICETCNTATATANTAIPVTNVGRISDTWAQTTEPVA</sequence>
<feature type="signal peptide" evidence="10">
    <location>
        <begin position="1"/>
        <end position="17"/>
    </location>
</feature>
<feature type="chain" id="PRO_5042815752" description="CFEM domain-containing protein" evidence="10">
    <location>
        <begin position="18"/>
        <end position="124"/>
    </location>
</feature>
<dbReference type="Proteomes" id="UP001301769">
    <property type="component" value="Unassembled WGS sequence"/>
</dbReference>
<dbReference type="PROSITE" id="PS52012">
    <property type="entry name" value="CFEM"/>
    <property type="match status" value="1"/>
</dbReference>
<protein>
    <recommendedName>
        <fullName evidence="11">CFEM domain-containing protein</fullName>
    </recommendedName>
</protein>
<proteinExistence type="inferred from homology"/>
<evidence type="ECO:0000256" key="1">
    <source>
        <dbReference type="ARBA" id="ARBA00004589"/>
    </source>
</evidence>
<keyword evidence="9" id="KW-0349">Heme</keyword>
<evidence type="ECO:0000256" key="6">
    <source>
        <dbReference type="ARBA" id="ARBA00022729"/>
    </source>
</evidence>
<keyword evidence="5" id="KW-0325">Glycoprotein</keyword>
<comment type="caution">
    <text evidence="12">The sequence shown here is derived from an EMBL/GenBank/DDBJ whole genome shotgun (WGS) entry which is preliminary data.</text>
</comment>